<dbReference type="Pfam" id="PF00226">
    <property type="entry name" value="DnaJ"/>
    <property type="match status" value="1"/>
</dbReference>
<keyword evidence="9" id="KW-1185">Reference proteome</keyword>
<keyword evidence="2 4" id="KW-0863">Zinc-finger</keyword>
<evidence type="ECO:0000256" key="3">
    <source>
        <dbReference type="ARBA" id="ARBA00022833"/>
    </source>
</evidence>
<dbReference type="PROSITE" id="PS50076">
    <property type="entry name" value="DNAJ_2"/>
    <property type="match status" value="1"/>
</dbReference>
<gene>
    <name evidence="8" type="ORF">EDEG_02859</name>
</gene>
<dbReference type="EMBL" id="AFBI03000058">
    <property type="protein sequence ID" value="EJW02738.1"/>
    <property type="molecule type" value="Genomic_DNA"/>
</dbReference>
<evidence type="ECO:0000256" key="1">
    <source>
        <dbReference type="ARBA" id="ARBA00022723"/>
    </source>
</evidence>
<keyword evidence="1" id="KW-0479">Metal-binding</keyword>
<evidence type="ECO:0000256" key="2">
    <source>
        <dbReference type="ARBA" id="ARBA00022771"/>
    </source>
</evidence>
<dbReference type="InterPro" id="IPR051964">
    <property type="entry name" value="Chaperone_stress_response"/>
</dbReference>
<dbReference type="PRINTS" id="PR00625">
    <property type="entry name" value="JDOMAIN"/>
</dbReference>
<dbReference type="SMART" id="SM00355">
    <property type="entry name" value="ZnF_C2H2"/>
    <property type="match status" value="2"/>
</dbReference>
<dbReference type="AlphaFoldDB" id="J8ZSU8"/>
<feature type="compositionally biased region" description="Polar residues" evidence="5">
    <location>
        <begin position="428"/>
        <end position="438"/>
    </location>
</feature>
<feature type="region of interest" description="Disordered" evidence="5">
    <location>
        <begin position="280"/>
        <end position="301"/>
    </location>
</feature>
<evidence type="ECO:0000256" key="4">
    <source>
        <dbReference type="PROSITE-ProRule" id="PRU00042"/>
    </source>
</evidence>
<dbReference type="SMART" id="SM00271">
    <property type="entry name" value="DnaJ"/>
    <property type="match status" value="1"/>
</dbReference>
<dbReference type="InterPro" id="IPR036869">
    <property type="entry name" value="J_dom_sf"/>
</dbReference>
<protein>
    <recommendedName>
        <fullName evidence="10">J domain-containing protein</fullName>
    </recommendedName>
</protein>
<feature type="region of interest" description="Disordered" evidence="5">
    <location>
        <begin position="483"/>
        <end position="504"/>
    </location>
</feature>
<dbReference type="InterPro" id="IPR022755">
    <property type="entry name" value="Znf_C2H2_jaz"/>
</dbReference>
<dbReference type="InterPro" id="IPR013087">
    <property type="entry name" value="Znf_C2H2_type"/>
</dbReference>
<dbReference type="STRING" id="1003232.J8ZSU8"/>
<proteinExistence type="predicted"/>
<dbReference type="HOGENOM" id="CLU_019337_0_0_1"/>
<dbReference type="PROSITE" id="PS50157">
    <property type="entry name" value="ZINC_FINGER_C2H2_2"/>
    <property type="match status" value="2"/>
</dbReference>
<comment type="caution">
    <text evidence="8">The sequence shown here is derived from an EMBL/GenBank/DDBJ whole genome shotgun (WGS) entry which is preliminary data.</text>
</comment>
<dbReference type="SUPFAM" id="SSF46565">
    <property type="entry name" value="Chaperone J-domain"/>
    <property type="match status" value="1"/>
</dbReference>
<reference evidence="8 9" key="1">
    <citation type="submission" date="2011-08" db="EMBL/GenBank/DDBJ databases">
        <authorList>
            <person name="Liu Z.J."/>
            <person name="Shi F.L."/>
            <person name="Lu J.Q."/>
            <person name="Li M."/>
            <person name="Wang Z.L."/>
        </authorList>
    </citation>
    <scope>NUCLEOTIDE SEQUENCE [LARGE SCALE GENOMIC DNA]</scope>
    <source>
        <strain evidence="8 9">USNM 41457</strain>
    </source>
</reference>
<dbReference type="GO" id="GO:0008270">
    <property type="term" value="F:zinc ion binding"/>
    <property type="evidence" value="ECO:0007669"/>
    <property type="project" value="UniProtKB-KW"/>
</dbReference>
<dbReference type="VEuPathDB" id="MicrosporidiaDB:EDEG_02859"/>
<feature type="compositionally biased region" description="Basic and acidic residues" evidence="5">
    <location>
        <begin position="280"/>
        <end position="291"/>
    </location>
</feature>
<keyword evidence="3" id="KW-0862">Zinc</keyword>
<dbReference type="PANTHER" id="PTHR44029:SF1">
    <property type="entry name" value="DNAJ HOMOLOG SUBFAMILY C MEMBER 21"/>
    <property type="match status" value="1"/>
</dbReference>
<dbReference type="InterPro" id="IPR036236">
    <property type="entry name" value="Znf_C2H2_sf"/>
</dbReference>
<name>J8ZSU8_EDHAE</name>
<feature type="domain" description="J" evidence="6">
    <location>
        <begin position="14"/>
        <end position="69"/>
    </location>
</feature>
<feature type="region of interest" description="Disordered" evidence="5">
    <location>
        <begin position="422"/>
        <end position="442"/>
    </location>
</feature>
<dbReference type="PANTHER" id="PTHR44029">
    <property type="entry name" value="DNAJ HOMOLOG SUBFAMILY C MEMBER 21"/>
    <property type="match status" value="1"/>
</dbReference>
<feature type="domain" description="C2H2-type" evidence="7">
    <location>
        <begin position="523"/>
        <end position="551"/>
    </location>
</feature>
<dbReference type="InterPro" id="IPR001623">
    <property type="entry name" value="DnaJ_domain"/>
</dbReference>
<organism evidence="8 9">
    <name type="scientific">Edhazardia aedis (strain USNM 41457)</name>
    <name type="common">Microsporidian parasite</name>
    <dbReference type="NCBI Taxonomy" id="1003232"/>
    <lineage>
        <taxon>Eukaryota</taxon>
        <taxon>Fungi</taxon>
        <taxon>Fungi incertae sedis</taxon>
        <taxon>Microsporidia</taxon>
        <taxon>Edhazardia</taxon>
    </lineage>
</organism>
<dbReference type="SUPFAM" id="SSF57667">
    <property type="entry name" value="beta-beta-alpha zinc fingers"/>
    <property type="match status" value="1"/>
</dbReference>
<dbReference type="Gene3D" id="3.30.160.60">
    <property type="entry name" value="Classic Zinc Finger"/>
    <property type="match status" value="1"/>
</dbReference>
<dbReference type="GO" id="GO:0005737">
    <property type="term" value="C:cytoplasm"/>
    <property type="evidence" value="ECO:0007669"/>
    <property type="project" value="TreeGrafter"/>
</dbReference>
<dbReference type="PROSITE" id="PS00028">
    <property type="entry name" value="ZINC_FINGER_C2H2_1"/>
    <property type="match status" value="2"/>
</dbReference>
<dbReference type="OrthoDB" id="2191416at2759"/>
<dbReference type="CDD" id="cd06257">
    <property type="entry name" value="DnaJ"/>
    <property type="match status" value="1"/>
</dbReference>
<reference evidence="9" key="2">
    <citation type="submission" date="2015-07" db="EMBL/GenBank/DDBJ databases">
        <title>Contrasting host-pathogen interactions and genome evolution in two generalist and specialist microsporidian pathogens of mosquitoes.</title>
        <authorList>
            <consortium name="The Broad Institute Genomics Platform"/>
            <consortium name="The Broad Institute Genome Sequencing Center for Infectious Disease"/>
            <person name="Cuomo C.A."/>
            <person name="Sanscrainte N.D."/>
            <person name="Goldberg J.M."/>
            <person name="Heiman D."/>
            <person name="Young S."/>
            <person name="Zeng Q."/>
            <person name="Becnel J.J."/>
            <person name="Birren B.W."/>
        </authorList>
    </citation>
    <scope>NUCLEOTIDE SEQUENCE [LARGE SCALE GENOMIC DNA]</scope>
    <source>
        <strain evidence="9">USNM 41457</strain>
    </source>
</reference>
<accession>J8ZSU8</accession>
<feature type="domain" description="C2H2-type" evidence="7">
    <location>
        <begin position="226"/>
        <end position="250"/>
    </location>
</feature>
<evidence type="ECO:0000256" key="5">
    <source>
        <dbReference type="SAM" id="MobiDB-lite"/>
    </source>
</evidence>
<dbReference type="Gene3D" id="1.10.287.110">
    <property type="entry name" value="DnaJ domain"/>
    <property type="match status" value="1"/>
</dbReference>
<evidence type="ECO:0008006" key="10">
    <source>
        <dbReference type="Google" id="ProtNLM"/>
    </source>
</evidence>
<sequence>MGNSFSKLNNAPETPYEIMGLKPGCTESEIKRKFAILMLKYHPDKTKQDTNEITAKIINAYNVLIENIHNPAKIPAKQPVIIDFGYYDAKILRNLGTKDFYKKINDVVQIIIDNESIYDPRVVMPKFGDENTKNVDKFYEYYKTFKTRIDFTKLVDKSSGRYWVLKDAAAKRNEYNIGVRNMCRLLTKFDPRIKKNLKAPVFVPLIIEKPVKTKIRKKKDAEQYAFYCDACGKGYNSKNTVITHVKSSKHKQKCLKKNLEDLDIEEILKHWDDNKEKNSDDEFDWLEKGKPADNSLESDENLEEELASFTNEQKNGMEFDQNENFDLEPNKSTSGHISDIFDKKENNVFDEARDYTVNCEKDKSIIEDSNIDYDKIIEDVMKSQKTAEILEEARKLNKKKQEEKLYVDKIILNTNNSQSNIQEDDLSLNRSENNVSSTKKNHSEMIEKLEKISLTKNSELKIEQINKETENTQHHKTTSFDQKITFDSTNNKKSSNNNLKGKKNKKVFKKKVEITGNEPAQLLKCSYCKQKFDTRNKLFLHLREVHFKNDK</sequence>
<dbReference type="InParanoid" id="J8ZSU8"/>
<evidence type="ECO:0000259" key="7">
    <source>
        <dbReference type="PROSITE" id="PS50157"/>
    </source>
</evidence>
<evidence type="ECO:0000313" key="9">
    <source>
        <dbReference type="Proteomes" id="UP000003163"/>
    </source>
</evidence>
<dbReference type="Pfam" id="PF12171">
    <property type="entry name" value="zf-C2H2_jaz"/>
    <property type="match status" value="1"/>
</dbReference>
<evidence type="ECO:0000313" key="8">
    <source>
        <dbReference type="EMBL" id="EJW02738.1"/>
    </source>
</evidence>
<evidence type="ECO:0000259" key="6">
    <source>
        <dbReference type="PROSITE" id="PS50076"/>
    </source>
</evidence>
<dbReference type="Proteomes" id="UP000003163">
    <property type="component" value="Unassembled WGS sequence"/>
</dbReference>